<protein>
    <recommendedName>
        <fullName evidence="17">Non-repetitive nucleoporin</fullName>
    </recommendedName>
</protein>
<dbReference type="InterPro" id="IPR007187">
    <property type="entry name" value="Nucleoporin_Nup133/Nup155_C"/>
</dbReference>
<keyword evidence="11" id="KW-0539">Nucleus</keyword>
<evidence type="ECO:0000256" key="2">
    <source>
        <dbReference type="ARBA" id="ARBA00004567"/>
    </source>
</evidence>
<comment type="similarity">
    <text evidence="4">Belongs to the non-repetitive/WGA-negative nucleoporin family.</text>
</comment>
<dbReference type="GO" id="GO:0051292">
    <property type="term" value="P:nuclear pore complex assembly"/>
    <property type="evidence" value="ECO:0007669"/>
    <property type="project" value="UniProtKB-ARBA"/>
</dbReference>
<dbReference type="GeneID" id="96002195"/>
<dbReference type="PANTHER" id="PTHR10350">
    <property type="entry name" value="NUCLEAR PORE COMPLEX PROTEIN NUP155"/>
    <property type="match status" value="1"/>
</dbReference>
<dbReference type="GO" id="GO:0051028">
    <property type="term" value="P:mRNA transport"/>
    <property type="evidence" value="ECO:0007669"/>
    <property type="project" value="UniProtKB-KW"/>
</dbReference>
<dbReference type="GO" id="GO:0000972">
    <property type="term" value="P:transcription-dependent tethering of RNA polymerase II gene DNA at nuclear periphery"/>
    <property type="evidence" value="ECO:0007669"/>
    <property type="project" value="TreeGrafter"/>
</dbReference>
<dbReference type="RefSeq" id="XP_069233773.1">
    <property type="nucleotide sequence ID" value="XM_069369357.1"/>
</dbReference>
<evidence type="ECO:0000256" key="6">
    <source>
        <dbReference type="ARBA" id="ARBA00022816"/>
    </source>
</evidence>
<dbReference type="InterPro" id="IPR042533">
    <property type="entry name" value="Nucleoporin_Nup155_C_1"/>
</dbReference>
<organism evidence="15 16">
    <name type="scientific">Cladosporium halotolerans</name>
    <dbReference type="NCBI Taxonomy" id="1052096"/>
    <lineage>
        <taxon>Eukaryota</taxon>
        <taxon>Fungi</taxon>
        <taxon>Dikarya</taxon>
        <taxon>Ascomycota</taxon>
        <taxon>Pezizomycotina</taxon>
        <taxon>Dothideomycetes</taxon>
        <taxon>Dothideomycetidae</taxon>
        <taxon>Cladosporiales</taxon>
        <taxon>Cladosporiaceae</taxon>
        <taxon>Cladosporium</taxon>
    </lineage>
</organism>
<sequence length="1372" mass="152382">MAAVAPPATPQRQLPGAYFNTPAPAPSIFSQNAQALRQAPPPGPALSQQTTNTVSAVERAARTINETLAAEARFPELESYVTQGVSGEYDLPKNADWNPYQPLKWHDLPPRILEQANLGSVAMKLGFFAPLGHAWAAVDNCLYLWDYTMPNPDLIGFEENRHPIETIKLVAPKPGVFVKDITHLIVVSTTTEMLLLGVAPTATETGAKTLALYNTKMSIPTRGLGVRFIEGSNKTGRIFFAGSYTEDIYEFTYQQEERWFTSKTQSICHTASGVPFINTGKMKAITQFLGPQQRSSTLLQLAIDDTRNFLYTLSDRNEIKVYLIRDGLSLALARPYVSLLQNTGHFNTRTELLVGQNVQLVSISPIPATEAGKVGLIANTSTGCRLYLSLTRGYGFQADIQNGPTSMQILHIRFPPSDPDAAPAAIPQHSTSLSPYNQPAPAGQGAPDTTSRYLDPTLMSYRFSPGYFLAFGPDPDSEGKDRVFCAAPDSARLKNPQDPSQMHTRFAEFGQWLRLNGTMTQVALMTDEFKANTSPAGFGNEMAVQFDLPDTEVGILTGNGIQTIRRRRLVDIFASLMRHASADDEGLEGDIKRFVRTYGRGETAATALAVACGQGVDVTPDSRVASVTEPDVLERARSTFIEHGGKPEFNANAVVDGGSPIDSVRPSPRHEGLALYISRLLRSIWSARVIKEEVVPGVLARVGSTINIGKLRNIQRDLTELQRFLETNKSFIDGLAGPQALGRVGSRQEEIALQGEHRAMSSLMSLIAKVIEGISFVLVLFDERVEDILASLPDESKQKVRELTYETLFVTSEGQSLGRDLVKAIVNRNIAMGSNVDTVAEALRRRCGSFCSADDVIIFKAQEQVKRAVEAGFQSEAARTLLNESLRLFQKVAGSLTIGEVGDNGQDGHVKWAIRNYEDMQFYAGAIQLCLTVAEEKDKSGLALSYLKDEKPGSDPRQTAYLTREQCYHFIFALIQKLDQETRAATESMEGQLSVASKRRNEAYDVINGSEDIVFQTCLYDWYLSTGQEDRLLEIMSPFVPKFLRQRANDWNREAADLLWRYFVHNNDYLEAADTQLHLARGQFPITLEERMAYLSRARTNASTRQSALVESRHSKQQLLSDIDTQLELASIQDDILQRMKFEPRLTDERRAEVVSTLNSNILTIDQLYNNYADQAGYHDLCILIYQVADHRNPADIRASWQELINQTAREALAIKDTHPWEAVADKVRNLGRRLQGAESTFPVQTLLPMLERFAIEPTSQGSPSNWAIDVFLDVDVPHEALLPVLEQIYYGNEQPFVGTQRRVIAAHMVYVVQSWLEGSSRRGERIPFGSEENASLCVDLLRGLLAARDALVGVERQEAEQLQSAIQRLMR</sequence>
<name>A0AB34L0S1_9PEZI</name>
<dbReference type="Gene3D" id="1.25.40.450">
    <property type="entry name" value="Nucleoporin, helical domain, N-terminal subdomain"/>
    <property type="match status" value="1"/>
</dbReference>
<evidence type="ECO:0000313" key="16">
    <source>
        <dbReference type="Proteomes" id="UP000803884"/>
    </source>
</evidence>
<dbReference type="GO" id="GO:0044611">
    <property type="term" value="C:nuclear pore inner ring"/>
    <property type="evidence" value="ECO:0007669"/>
    <property type="project" value="TreeGrafter"/>
</dbReference>
<dbReference type="GO" id="GO:0031965">
    <property type="term" value="C:nuclear membrane"/>
    <property type="evidence" value="ECO:0007669"/>
    <property type="project" value="UniProtKB-SubCell"/>
</dbReference>
<dbReference type="GO" id="GO:0017056">
    <property type="term" value="F:structural constituent of nuclear pore"/>
    <property type="evidence" value="ECO:0007669"/>
    <property type="project" value="InterPro"/>
</dbReference>
<evidence type="ECO:0000259" key="13">
    <source>
        <dbReference type="Pfam" id="PF03177"/>
    </source>
</evidence>
<evidence type="ECO:0000256" key="8">
    <source>
        <dbReference type="ARBA" id="ARBA00023010"/>
    </source>
</evidence>
<evidence type="ECO:0000256" key="5">
    <source>
        <dbReference type="ARBA" id="ARBA00022448"/>
    </source>
</evidence>
<feature type="domain" description="Nucleoporin Nup133/Nup155-like C-terminal" evidence="13">
    <location>
        <begin position="667"/>
        <end position="1347"/>
    </location>
</feature>
<dbReference type="Pfam" id="PF08801">
    <property type="entry name" value="Nucleoporin_N"/>
    <property type="match status" value="1"/>
</dbReference>
<dbReference type="InterPro" id="IPR014908">
    <property type="entry name" value="Nucleoporin_Nup133/Nup155_N"/>
</dbReference>
<keyword evidence="6" id="KW-0509">mRNA transport</keyword>
<evidence type="ECO:0008006" key="17">
    <source>
        <dbReference type="Google" id="ProtNLM"/>
    </source>
</evidence>
<evidence type="ECO:0000259" key="14">
    <source>
        <dbReference type="Pfam" id="PF08801"/>
    </source>
</evidence>
<dbReference type="InterPro" id="IPR042538">
    <property type="entry name" value="Nucleoporin_Nup155_C_3"/>
</dbReference>
<dbReference type="Gene3D" id="1.20.58.1780">
    <property type="match status" value="1"/>
</dbReference>
<dbReference type="Gene3D" id="1.20.120.1880">
    <property type="entry name" value="Nucleoporin, helical C-terminal domain"/>
    <property type="match status" value="1"/>
</dbReference>
<dbReference type="Gene3D" id="1.25.40.440">
    <property type="entry name" value="Nucleoporin, helical domain, central subdomain"/>
    <property type="match status" value="1"/>
</dbReference>
<feature type="region of interest" description="Disordered" evidence="12">
    <location>
        <begin position="1"/>
        <end position="23"/>
    </location>
</feature>
<dbReference type="InterPro" id="IPR004870">
    <property type="entry name" value="Nucleoporin_Nup155"/>
</dbReference>
<accession>A0AB34L0S1</accession>
<evidence type="ECO:0000256" key="11">
    <source>
        <dbReference type="ARBA" id="ARBA00023242"/>
    </source>
</evidence>
<feature type="region of interest" description="Disordered" evidence="12">
    <location>
        <begin position="420"/>
        <end position="451"/>
    </location>
</feature>
<keyword evidence="7" id="KW-0653">Protein transport</keyword>
<keyword evidence="10" id="KW-0472">Membrane</keyword>
<evidence type="ECO:0000256" key="7">
    <source>
        <dbReference type="ARBA" id="ARBA00022927"/>
    </source>
</evidence>
<reference evidence="15 16" key="1">
    <citation type="journal article" date="2020" name="Microbiol. Resour. Announc.">
        <title>Draft Genome Sequence of a Cladosporium Species Isolated from the Mesophotic Ascidian Didemnum maculosum.</title>
        <authorList>
            <person name="Gioti A."/>
            <person name="Siaperas R."/>
            <person name="Nikolaivits E."/>
            <person name="Le Goff G."/>
            <person name="Ouazzani J."/>
            <person name="Kotoulas G."/>
            <person name="Topakas E."/>
        </authorList>
    </citation>
    <scope>NUCLEOTIDE SEQUENCE [LARGE SCALE GENOMIC DNA]</scope>
    <source>
        <strain evidence="15 16">TM138-S3</strain>
    </source>
</reference>
<evidence type="ECO:0000256" key="10">
    <source>
        <dbReference type="ARBA" id="ARBA00023136"/>
    </source>
</evidence>
<dbReference type="Proteomes" id="UP000803884">
    <property type="component" value="Unassembled WGS sequence"/>
</dbReference>
<keyword evidence="9" id="KW-0906">Nuclear pore complex</keyword>
<comment type="subcellular location">
    <subcellularLocation>
        <location evidence="1">Nucleus membrane</location>
        <topology evidence="1">Peripheral membrane protein</topology>
        <orientation evidence="1">Cytoplasmic side</orientation>
    </subcellularLocation>
    <subcellularLocation>
        <location evidence="3">Nucleus membrane</location>
        <topology evidence="3">Peripheral membrane protein</topology>
        <orientation evidence="3">Nucleoplasmic side</orientation>
    </subcellularLocation>
    <subcellularLocation>
        <location evidence="2">Nucleus</location>
        <location evidence="2">Nuclear pore complex</location>
    </subcellularLocation>
</comment>
<proteinExistence type="inferred from homology"/>
<evidence type="ECO:0000256" key="3">
    <source>
        <dbReference type="ARBA" id="ARBA00004620"/>
    </source>
</evidence>
<comment type="caution">
    <text evidence="15">The sequence shown here is derived from an EMBL/GenBank/DDBJ whole genome shotgun (WGS) entry which is preliminary data.</text>
</comment>
<keyword evidence="5" id="KW-0813">Transport</keyword>
<evidence type="ECO:0000256" key="1">
    <source>
        <dbReference type="ARBA" id="ARBA00004335"/>
    </source>
</evidence>
<evidence type="ECO:0000256" key="9">
    <source>
        <dbReference type="ARBA" id="ARBA00023132"/>
    </source>
</evidence>
<keyword evidence="8" id="KW-0811">Translocation</keyword>
<dbReference type="FunFam" id="1.25.40.440:FF:000001">
    <property type="entry name" value="Nuclear pore complex subunit"/>
    <property type="match status" value="1"/>
</dbReference>
<gene>
    <name evidence="15" type="ORF">WHR41_00751</name>
</gene>
<dbReference type="GO" id="GO:0036228">
    <property type="term" value="P:protein localization to nuclear inner membrane"/>
    <property type="evidence" value="ECO:0007669"/>
    <property type="project" value="TreeGrafter"/>
</dbReference>
<dbReference type="FunFam" id="1.20.58.1780:FF:000003">
    <property type="entry name" value="Non-repetitive nucleoporin, putative"/>
    <property type="match status" value="1"/>
</dbReference>
<evidence type="ECO:0000313" key="15">
    <source>
        <dbReference type="EMBL" id="KAL1590668.1"/>
    </source>
</evidence>
<feature type="compositionally biased region" description="Polar residues" evidence="12">
    <location>
        <begin position="428"/>
        <end position="437"/>
    </location>
</feature>
<dbReference type="EMBL" id="JAAQHG020000002">
    <property type="protein sequence ID" value="KAL1590668.1"/>
    <property type="molecule type" value="Genomic_DNA"/>
</dbReference>
<evidence type="ECO:0000256" key="4">
    <source>
        <dbReference type="ARBA" id="ARBA00007373"/>
    </source>
</evidence>
<dbReference type="InterPro" id="IPR042537">
    <property type="entry name" value="Nucleoporin_Nup155_C_2"/>
</dbReference>
<dbReference type="PANTHER" id="PTHR10350:SF6">
    <property type="entry name" value="NUCLEAR PORE COMPLEX PROTEIN NUP155"/>
    <property type="match status" value="1"/>
</dbReference>
<evidence type="ECO:0000256" key="12">
    <source>
        <dbReference type="SAM" id="MobiDB-lite"/>
    </source>
</evidence>
<dbReference type="FunFam" id="1.25.40.450:FF:000002">
    <property type="entry name" value="Putative non-repetitive nucleoporin"/>
    <property type="match status" value="1"/>
</dbReference>
<keyword evidence="16" id="KW-1185">Reference proteome</keyword>
<dbReference type="Pfam" id="PF03177">
    <property type="entry name" value="Nucleoporin_C"/>
    <property type="match status" value="1"/>
</dbReference>
<feature type="domain" description="Nucleoporin Nup133/Nup155-like N-terminal" evidence="14">
    <location>
        <begin position="100"/>
        <end position="561"/>
    </location>
</feature>
<dbReference type="GO" id="GO:0006405">
    <property type="term" value="P:RNA export from nucleus"/>
    <property type="evidence" value="ECO:0007669"/>
    <property type="project" value="TreeGrafter"/>
</dbReference>
<dbReference type="GO" id="GO:0006606">
    <property type="term" value="P:protein import into nucleus"/>
    <property type="evidence" value="ECO:0007669"/>
    <property type="project" value="TreeGrafter"/>
</dbReference>